<reference evidence="9 10" key="1">
    <citation type="submission" date="2019-01" db="EMBL/GenBank/DDBJ databases">
        <title>Halorientalis sp. F13-25 a new haloarchaeum isolated from hypersaline water.</title>
        <authorList>
            <person name="Ana D.-V."/>
            <person name="Cristina S.-P."/>
            <person name="Antonio V."/>
        </authorList>
    </citation>
    <scope>NUCLEOTIDE SEQUENCE [LARGE SCALE GENOMIC DNA]</scope>
    <source>
        <strain evidence="9 10">F13-25</strain>
    </source>
</reference>
<dbReference type="Proteomes" id="UP000289691">
    <property type="component" value="Unassembled WGS sequence"/>
</dbReference>
<dbReference type="NCBIfam" id="TIGR00229">
    <property type="entry name" value="sensory_box"/>
    <property type="match status" value="1"/>
</dbReference>
<dbReference type="SUPFAM" id="SSF55874">
    <property type="entry name" value="ATPase domain of HSP90 chaperone/DNA topoisomerase II/histidine kinase"/>
    <property type="match status" value="1"/>
</dbReference>
<dbReference type="GO" id="GO:0016020">
    <property type="term" value="C:membrane"/>
    <property type="evidence" value="ECO:0007669"/>
    <property type="project" value="UniProtKB-SubCell"/>
</dbReference>
<dbReference type="PANTHER" id="PTHR42878:SF14">
    <property type="entry name" value="OSMOLARITY TWO-COMPONENT SYSTEM PROTEIN SSK1"/>
    <property type="match status" value="1"/>
</dbReference>
<sequence length="842" mass="92505">MTSRQQRVQTLYEISLAIESRSTLEQTTDRALAAYMRKLNCSVGAIYRAVTADDRVELSVTSAIPASPERTELFRAARDRLTSTLRTGTASSVSVSLGRTAETRFPRAPNSPRGSGESGALVDSLPVSGTVDRTSHYYLMGLPGFGVLLLGNRDGSLDTETVSALTPLNEKLAQACRSNLTEIRLREQRDRFEAVFEAIPEPIVHATVGDAVRLIDTNEAFDETFGNGDQTIQEQRRESLVVPGVGSADEDQVVETLDRGEVYTCELEHESDSGTEHFLFNGVPVVDTGVIEYFGVYIDITDQKAREQTLEELYVAAQELLSEESRRSVCQRTVEAVGSILDYPRVGVYLYNRDTETLDPVATGDHACDGRNGGPSPFTERDTRVWEAYRDGRTVRIEDPGAFNGTLPGGGAPAGGAVVLPIGTHGVLYTSASGHKAVEDEDVYFLRLLSQLVEIALTQTVNDNGLRAVQETVKEALNADTHEEMASTVLEKIPNELDLPLAGLWRHNPAQQALEPLDQTDEADDLFSDQPTFQDGESIAWQAFETQSTRIISDASQHADRYNAETPIEGEITVPLGEFGVLTAASTREDVFTKLDAEILEVLAANLEVLARVIDNRQDVRLLDQVIARILRHNVRNQLTPIRGYADTISREADGQAETYARRIIESCEDLEKTAEHAREMRQVVRNRSRTRRLSLGSEVRTAASAVEDEFPEGTLVVRVEDTPEVTAHPELAAAIRHLLRNGFEHNHSENPRVEISVEQRPPGPTVEVTDNGPGIDTHELEVIDKHDESALKHGSGAGLWIVDRVIEYSDALLEFVLSDGTTATITFPSDPTNHDSLSGSE</sequence>
<dbReference type="EMBL" id="RDFA01000005">
    <property type="protein sequence ID" value="RXK47879.1"/>
    <property type="molecule type" value="Genomic_DNA"/>
</dbReference>
<keyword evidence="3" id="KW-0808">Transferase</keyword>
<dbReference type="PANTHER" id="PTHR42878">
    <property type="entry name" value="TWO-COMPONENT HISTIDINE KINASE"/>
    <property type="match status" value="1"/>
</dbReference>
<evidence type="ECO:0000256" key="4">
    <source>
        <dbReference type="ARBA" id="ARBA00022777"/>
    </source>
</evidence>
<dbReference type="Gene3D" id="3.30.450.40">
    <property type="match status" value="2"/>
</dbReference>
<dbReference type="SMART" id="SM00065">
    <property type="entry name" value="GAF"/>
    <property type="match status" value="2"/>
</dbReference>
<dbReference type="InterPro" id="IPR003594">
    <property type="entry name" value="HATPase_dom"/>
</dbReference>
<dbReference type="Pfam" id="PF02518">
    <property type="entry name" value="HATPase_c"/>
    <property type="match status" value="1"/>
</dbReference>
<proteinExistence type="predicted"/>
<dbReference type="SUPFAM" id="SSF55785">
    <property type="entry name" value="PYP-like sensor domain (PAS domain)"/>
    <property type="match status" value="1"/>
</dbReference>
<comment type="caution">
    <text evidence="9">The sequence shown here is derived from an EMBL/GenBank/DDBJ whole genome shotgun (WGS) entry which is preliminary data.</text>
</comment>
<dbReference type="InterPro" id="IPR013656">
    <property type="entry name" value="PAS_4"/>
</dbReference>
<feature type="coiled-coil region" evidence="6">
    <location>
        <begin position="661"/>
        <end position="688"/>
    </location>
</feature>
<dbReference type="InterPro" id="IPR035965">
    <property type="entry name" value="PAS-like_dom_sf"/>
</dbReference>
<dbReference type="GO" id="GO:0000156">
    <property type="term" value="F:phosphorelay response regulator activity"/>
    <property type="evidence" value="ECO:0007669"/>
    <property type="project" value="TreeGrafter"/>
</dbReference>
<keyword evidence="10" id="KW-1185">Reference proteome</keyword>
<dbReference type="Gene3D" id="3.30.450.20">
    <property type="entry name" value="PAS domain"/>
    <property type="match status" value="1"/>
</dbReference>
<dbReference type="GO" id="GO:0007234">
    <property type="term" value="P:osmosensory signaling via phosphorelay pathway"/>
    <property type="evidence" value="ECO:0007669"/>
    <property type="project" value="TreeGrafter"/>
</dbReference>
<dbReference type="InterPro" id="IPR003018">
    <property type="entry name" value="GAF"/>
</dbReference>
<name>A0A498KVY7_9EURY</name>
<dbReference type="InterPro" id="IPR000014">
    <property type="entry name" value="PAS"/>
</dbReference>
<dbReference type="InterPro" id="IPR005467">
    <property type="entry name" value="His_kinase_dom"/>
</dbReference>
<dbReference type="SMART" id="SM00387">
    <property type="entry name" value="HATPase_c"/>
    <property type="match status" value="1"/>
</dbReference>
<gene>
    <name evidence="9" type="ORF">EAF64_14660</name>
</gene>
<dbReference type="AlphaFoldDB" id="A0A498KVY7"/>
<evidence type="ECO:0000256" key="1">
    <source>
        <dbReference type="ARBA" id="ARBA00000085"/>
    </source>
</evidence>
<dbReference type="Pfam" id="PF13185">
    <property type="entry name" value="GAF_2"/>
    <property type="match status" value="2"/>
</dbReference>
<keyword evidence="5" id="KW-0472">Membrane</keyword>
<dbReference type="PROSITE" id="PS50109">
    <property type="entry name" value="HIS_KIN"/>
    <property type="match status" value="1"/>
</dbReference>
<evidence type="ECO:0000256" key="7">
    <source>
        <dbReference type="SAM" id="MobiDB-lite"/>
    </source>
</evidence>
<evidence type="ECO:0000256" key="3">
    <source>
        <dbReference type="ARBA" id="ARBA00022679"/>
    </source>
</evidence>
<evidence type="ECO:0000256" key="5">
    <source>
        <dbReference type="ARBA" id="ARBA00023136"/>
    </source>
</evidence>
<evidence type="ECO:0000259" key="8">
    <source>
        <dbReference type="PROSITE" id="PS50109"/>
    </source>
</evidence>
<feature type="region of interest" description="Disordered" evidence="7">
    <location>
        <begin position="756"/>
        <end position="776"/>
    </location>
</feature>
<dbReference type="GO" id="GO:0004673">
    <property type="term" value="F:protein histidine kinase activity"/>
    <property type="evidence" value="ECO:0007669"/>
    <property type="project" value="UniProtKB-EC"/>
</dbReference>
<feature type="region of interest" description="Disordered" evidence="7">
    <location>
        <begin position="100"/>
        <end position="121"/>
    </location>
</feature>
<organism evidence="9 10">
    <name type="scientific">Halorientalis pallida</name>
    <dbReference type="NCBI Taxonomy" id="2479928"/>
    <lineage>
        <taxon>Archaea</taxon>
        <taxon>Methanobacteriati</taxon>
        <taxon>Methanobacteriota</taxon>
        <taxon>Stenosarchaea group</taxon>
        <taxon>Halobacteria</taxon>
        <taxon>Halobacteriales</taxon>
        <taxon>Haloarculaceae</taxon>
        <taxon>Halorientalis</taxon>
    </lineage>
</organism>
<evidence type="ECO:0000256" key="2">
    <source>
        <dbReference type="ARBA" id="ARBA00012438"/>
    </source>
</evidence>
<evidence type="ECO:0000313" key="9">
    <source>
        <dbReference type="EMBL" id="RXK47879.1"/>
    </source>
</evidence>
<protein>
    <recommendedName>
        <fullName evidence="2">histidine kinase</fullName>
        <ecNumber evidence="2">2.7.13.3</ecNumber>
    </recommendedName>
</protein>
<keyword evidence="6" id="KW-0175">Coiled coil</keyword>
<keyword evidence="4" id="KW-0418">Kinase</keyword>
<evidence type="ECO:0000256" key="6">
    <source>
        <dbReference type="SAM" id="Coils"/>
    </source>
</evidence>
<feature type="domain" description="Histidine kinase" evidence="8">
    <location>
        <begin position="630"/>
        <end position="832"/>
    </location>
</feature>
<evidence type="ECO:0000313" key="10">
    <source>
        <dbReference type="Proteomes" id="UP000289691"/>
    </source>
</evidence>
<accession>A0A498KVY7</accession>
<dbReference type="InterPro" id="IPR029016">
    <property type="entry name" value="GAF-like_dom_sf"/>
</dbReference>
<dbReference type="GO" id="GO:0030295">
    <property type="term" value="F:protein kinase activator activity"/>
    <property type="evidence" value="ECO:0007669"/>
    <property type="project" value="TreeGrafter"/>
</dbReference>
<dbReference type="InterPro" id="IPR050351">
    <property type="entry name" value="BphY/WalK/GraS-like"/>
</dbReference>
<comment type="catalytic activity">
    <reaction evidence="1">
        <text>ATP + protein L-histidine = ADP + protein N-phospho-L-histidine.</text>
        <dbReference type="EC" id="2.7.13.3"/>
    </reaction>
</comment>
<dbReference type="EC" id="2.7.13.3" evidence="2"/>
<dbReference type="SUPFAM" id="SSF55781">
    <property type="entry name" value="GAF domain-like"/>
    <property type="match status" value="2"/>
</dbReference>
<dbReference type="InterPro" id="IPR036890">
    <property type="entry name" value="HATPase_C_sf"/>
</dbReference>
<dbReference type="Gene3D" id="3.30.565.10">
    <property type="entry name" value="Histidine kinase-like ATPase, C-terminal domain"/>
    <property type="match status" value="1"/>
</dbReference>
<dbReference type="Pfam" id="PF08448">
    <property type="entry name" value="PAS_4"/>
    <property type="match status" value="1"/>
</dbReference>